<dbReference type="PANTHER" id="PTHR33499">
    <property type="entry name" value="OS12G0282400 PROTEIN-RELATED"/>
    <property type="match status" value="1"/>
</dbReference>
<evidence type="ECO:0008006" key="4">
    <source>
        <dbReference type="Google" id="ProtNLM"/>
    </source>
</evidence>
<evidence type="ECO:0000313" key="3">
    <source>
        <dbReference type="Proteomes" id="UP001627284"/>
    </source>
</evidence>
<sequence length="132" mass="14749">MDTIFFETRKKDNKLVEPETNAKYAEIPKLVQSDSSLTNIEVVEKCFGPQCKSHVIGFGGGITAKELKGGNSSKAALLDELNAREKENEPLKRRMDELENKCERMDELESKYEQLARVLLGQPSTPASSSDQ</sequence>
<protein>
    <recommendedName>
        <fullName evidence="4">TNP2-like transposon protein</fullName>
    </recommendedName>
</protein>
<evidence type="ECO:0000313" key="2">
    <source>
        <dbReference type="EMBL" id="KAL3360817.1"/>
    </source>
</evidence>
<gene>
    <name evidence="2" type="ORF">AABB24_013994</name>
</gene>
<dbReference type="AlphaFoldDB" id="A0ABD2TWI9"/>
<accession>A0ABD2TWI9</accession>
<feature type="coiled-coil region" evidence="1">
    <location>
        <begin position="81"/>
        <end position="118"/>
    </location>
</feature>
<dbReference type="Proteomes" id="UP001627284">
    <property type="component" value="Unassembled WGS sequence"/>
</dbReference>
<proteinExistence type="predicted"/>
<organism evidence="2 3">
    <name type="scientific">Solanum stoloniferum</name>
    <dbReference type="NCBI Taxonomy" id="62892"/>
    <lineage>
        <taxon>Eukaryota</taxon>
        <taxon>Viridiplantae</taxon>
        <taxon>Streptophyta</taxon>
        <taxon>Embryophyta</taxon>
        <taxon>Tracheophyta</taxon>
        <taxon>Spermatophyta</taxon>
        <taxon>Magnoliopsida</taxon>
        <taxon>eudicotyledons</taxon>
        <taxon>Gunneridae</taxon>
        <taxon>Pentapetalae</taxon>
        <taxon>asterids</taxon>
        <taxon>lamiids</taxon>
        <taxon>Solanales</taxon>
        <taxon>Solanaceae</taxon>
        <taxon>Solanoideae</taxon>
        <taxon>Solaneae</taxon>
        <taxon>Solanum</taxon>
    </lineage>
</organism>
<reference evidence="2 3" key="1">
    <citation type="submission" date="2024-05" db="EMBL/GenBank/DDBJ databases">
        <title>De novo assembly of an allotetraploid wild potato.</title>
        <authorList>
            <person name="Hosaka A.J."/>
        </authorList>
    </citation>
    <scope>NUCLEOTIDE SEQUENCE [LARGE SCALE GENOMIC DNA]</scope>
    <source>
        <tissue evidence="2">Young leaves</tissue>
    </source>
</reference>
<name>A0ABD2TWI9_9SOLN</name>
<keyword evidence="3" id="KW-1185">Reference proteome</keyword>
<comment type="caution">
    <text evidence="2">The sequence shown here is derived from an EMBL/GenBank/DDBJ whole genome shotgun (WGS) entry which is preliminary data.</text>
</comment>
<dbReference type="EMBL" id="JBJKTR010000008">
    <property type="protein sequence ID" value="KAL3360817.1"/>
    <property type="molecule type" value="Genomic_DNA"/>
</dbReference>
<dbReference type="PANTHER" id="PTHR33499:SF41">
    <property type="entry name" value="TRANSPOSON PROTEIN, CACTA, EN_SPM SUB-CLASS"/>
    <property type="match status" value="1"/>
</dbReference>
<evidence type="ECO:0000256" key="1">
    <source>
        <dbReference type="SAM" id="Coils"/>
    </source>
</evidence>
<dbReference type="EMBL" id="JBJKTR010000008">
    <property type="protein sequence ID" value="KAL3360818.1"/>
    <property type="molecule type" value="Genomic_DNA"/>
</dbReference>
<keyword evidence="1" id="KW-0175">Coiled coil</keyword>